<dbReference type="Proteomes" id="UP000438429">
    <property type="component" value="Unassembled WGS sequence"/>
</dbReference>
<evidence type="ECO:0000313" key="2">
    <source>
        <dbReference type="Proteomes" id="UP000438429"/>
    </source>
</evidence>
<name>A0A6A4RJ45_SCOMX</name>
<sequence length="71" mass="8028">MSPGAPLLCDINTQHGQRQTHVVTTSVNDEMVEAASDFINKWEDDGKTRDNKKWWLVGWLGKPARPHLSNV</sequence>
<protein>
    <submittedName>
        <fullName evidence="1">Uncharacterized protein</fullName>
    </submittedName>
</protein>
<evidence type="ECO:0000313" key="1">
    <source>
        <dbReference type="EMBL" id="KAF0021903.1"/>
    </source>
</evidence>
<comment type="caution">
    <text evidence="1">The sequence shown here is derived from an EMBL/GenBank/DDBJ whole genome shotgun (WGS) entry which is preliminary data.</text>
</comment>
<organism evidence="1 2">
    <name type="scientific">Scophthalmus maximus</name>
    <name type="common">Turbot</name>
    <name type="synonym">Psetta maxima</name>
    <dbReference type="NCBI Taxonomy" id="52904"/>
    <lineage>
        <taxon>Eukaryota</taxon>
        <taxon>Metazoa</taxon>
        <taxon>Chordata</taxon>
        <taxon>Craniata</taxon>
        <taxon>Vertebrata</taxon>
        <taxon>Euteleostomi</taxon>
        <taxon>Actinopterygii</taxon>
        <taxon>Neopterygii</taxon>
        <taxon>Teleostei</taxon>
        <taxon>Neoteleostei</taxon>
        <taxon>Acanthomorphata</taxon>
        <taxon>Carangaria</taxon>
        <taxon>Pleuronectiformes</taxon>
        <taxon>Pleuronectoidei</taxon>
        <taxon>Scophthalmidae</taxon>
        <taxon>Scophthalmus</taxon>
    </lineage>
</organism>
<accession>A0A6A4RJ45</accession>
<gene>
    <name evidence="1" type="ORF">F2P81_025844</name>
</gene>
<reference evidence="1 2" key="1">
    <citation type="submission" date="2019-06" db="EMBL/GenBank/DDBJ databases">
        <title>Draft genomes of female and male turbot (Scophthalmus maximus).</title>
        <authorList>
            <person name="Xu H."/>
            <person name="Xu X.-W."/>
            <person name="Shao C."/>
            <person name="Chen S."/>
        </authorList>
    </citation>
    <scope>NUCLEOTIDE SEQUENCE [LARGE SCALE GENOMIC DNA]</scope>
    <source>
        <strain evidence="1">Ysfricsl-2016a</strain>
        <tissue evidence="1">Blood</tissue>
    </source>
</reference>
<proteinExistence type="predicted"/>
<dbReference type="AlphaFoldDB" id="A0A6A4RJ45"/>
<dbReference type="EMBL" id="VEVO01001087">
    <property type="protein sequence ID" value="KAF0021903.1"/>
    <property type="molecule type" value="Genomic_DNA"/>
</dbReference>